<dbReference type="Proteomes" id="UP001592528">
    <property type="component" value="Unassembled WGS sequence"/>
</dbReference>
<dbReference type="Pfam" id="PF19462">
    <property type="entry name" value="DUF5999"/>
    <property type="match status" value="1"/>
</dbReference>
<reference evidence="1 2" key="1">
    <citation type="submission" date="2024-09" db="EMBL/GenBank/DDBJ databases">
        <authorList>
            <person name="Lee S.D."/>
        </authorList>
    </citation>
    <scope>NUCLEOTIDE SEQUENCE [LARGE SCALE GENOMIC DNA]</scope>
    <source>
        <strain evidence="1 2">N1-5</strain>
    </source>
</reference>
<dbReference type="RefSeq" id="WP_030266472.1">
    <property type="nucleotide sequence ID" value="NZ_JBHEZZ010000033.1"/>
</dbReference>
<accession>A0ABV6UZ44</accession>
<evidence type="ECO:0000313" key="1">
    <source>
        <dbReference type="EMBL" id="MFC1406745.1"/>
    </source>
</evidence>
<evidence type="ECO:0000313" key="2">
    <source>
        <dbReference type="Proteomes" id="UP001592528"/>
    </source>
</evidence>
<comment type="caution">
    <text evidence="1">The sequence shown here is derived from an EMBL/GenBank/DDBJ whole genome shotgun (WGS) entry which is preliminary data.</text>
</comment>
<keyword evidence="2" id="KW-1185">Reference proteome</keyword>
<sequence length="63" mass="6737">MCQHRPECPSADSTDREAAVVVASYPEQGWSLLCNGVLLFEDTGEILPDGRVIAPHRTLAAAA</sequence>
<dbReference type="InterPro" id="IPR046041">
    <property type="entry name" value="DUF5999"/>
</dbReference>
<organism evidence="1 2">
    <name type="scientific">Streptacidiphilus cavernicola</name>
    <dbReference type="NCBI Taxonomy" id="3342716"/>
    <lineage>
        <taxon>Bacteria</taxon>
        <taxon>Bacillati</taxon>
        <taxon>Actinomycetota</taxon>
        <taxon>Actinomycetes</taxon>
        <taxon>Kitasatosporales</taxon>
        <taxon>Streptomycetaceae</taxon>
        <taxon>Streptacidiphilus</taxon>
    </lineage>
</organism>
<name>A0ABV6UZ44_9ACTN</name>
<protein>
    <submittedName>
        <fullName evidence="1">DUF5999 family protein</fullName>
    </submittedName>
</protein>
<gene>
    <name evidence="1" type="ORF">ACEZDJ_36190</name>
</gene>
<dbReference type="EMBL" id="JBHEZZ010000033">
    <property type="protein sequence ID" value="MFC1406745.1"/>
    <property type="molecule type" value="Genomic_DNA"/>
</dbReference>
<proteinExistence type="predicted"/>